<feature type="region of interest" description="Disordered" evidence="5">
    <location>
        <begin position="236"/>
        <end position="294"/>
    </location>
</feature>
<sequence length="519" mass="53940">MAAEPSACRGSWAPSPVPERRRDARGGVRSREEARWAGGNFAGFRNLGPLFSPASLRCLISGALLCLLHPLLSPSNHQSCPSDRPSRISLLSNRHGSPSSHPAHLSQPSNPALCAVGSGRLGVGLSLEKVEGAVCSRRSRAGAPTWSGCWRREAPAPPVLPESPLSGWPSAGSVGARPLPVPGPRRAFPVGPPGAGLEAVSFGQERLASETSLSAEQVYNWFANYRRRQRALLQRAEPAPDAAADAGAGARGPVAPRPSSCPDLGSGRGDRPLWSGGREENGPVQSPETTQEPWEPLALSLDFSGDETMPKPLASRSLQGAEIYQEGPGHGPASLPTVCPGSGLCPLAASSDMLDPSLAAPESWLMSLALASSKEVSFQTGQLVHGHGLDFMMRPADAAVSVSIAALSEPSPTGFAAPPSGNPQSTYLEECPGTSGGQAERQEGSFLVTQPPPPAPEFILTQSPPELTPAPSTFLGPVSAMELSQPLPSSQVQWPDGQASSDAFWGARVLLELSGGSLG</sequence>
<dbReference type="RefSeq" id="XP_070485556.1">
    <property type="nucleotide sequence ID" value="XM_070629455.1"/>
</dbReference>
<feature type="region of interest" description="Disordered" evidence="5">
    <location>
        <begin position="76"/>
        <end position="108"/>
    </location>
</feature>
<reference evidence="8 9" key="1">
    <citation type="submission" date="2025-05" db="UniProtKB">
        <authorList>
            <consortium name="RefSeq"/>
        </authorList>
    </citation>
    <scope>IDENTIFICATION</scope>
    <source>
        <tissue evidence="8 9">Blood</tissue>
    </source>
</reference>
<dbReference type="Proteomes" id="UP001652662">
    <property type="component" value="Chromosome 7"/>
</dbReference>
<dbReference type="PROSITE" id="PS00027">
    <property type="entry name" value="HOMEOBOX_1"/>
    <property type="match status" value="1"/>
</dbReference>
<dbReference type="CDD" id="cd00086">
    <property type="entry name" value="homeodomain"/>
    <property type="match status" value="1"/>
</dbReference>
<evidence type="ECO:0000256" key="2">
    <source>
        <dbReference type="ARBA" id="ARBA00023155"/>
    </source>
</evidence>
<evidence type="ECO:0000259" key="6">
    <source>
        <dbReference type="PROSITE" id="PS50071"/>
    </source>
</evidence>
<evidence type="ECO:0000313" key="8">
    <source>
        <dbReference type="RefSeq" id="XP_070485556.1"/>
    </source>
</evidence>
<keyword evidence="2 4" id="KW-0371">Homeobox</keyword>
<protein>
    <submittedName>
        <fullName evidence="8 9">Anomalous homeobox protein isoform X1</fullName>
    </submittedName>
</protein>
<feature type="region of interest" description="Disordered" evidence="5">
    <location>
        <begin position="411"/>
        <end position="448"/>
    </location>
</feature>
<proteinExistence type="predicted"/>
<feature type="compositionally biased region" description="Polar residues" evidence="5">
    <location>
        <begin position="283"/>
        <end position="292"/>
    </location>
</feature>
<keyword evidence="7" id="KW-1185">Reference proteome</keyword>
<dbReference type="InterPro" id="IPR017970">
    <property type="entry name" value="Homeobox_CS"/>
</dbReference>
<feature type="compositionally biased region" description="Low complexity" evidence="5">
    <location>
        <begin position="236"/>
        <end position="258"/>
    </location>
</feature>
<evidence type="ECO:0000313" key="9">
    <source>
        <dbReference type="RefSeq" id="XP_070485557.1"/>
    </source>
</evidence>
<comment type="subcellular location">
    <subcellularLocation>
        <location evidence="4">Nucleus</location>
    </subcellularLocation>
</comment>
<keyword evidence="3 4" id="KW-0539">Nucleus</keyword>
<dbReference type="GO" id="GO:0003677">
    <property type="term" value="F:DNA binding"/>
    <property type="evidence" value="ECO:0007669"/>
    <property type="project" value="UniProtKB-KW"/>
</dbReference>
<dbReference type="InterPro" id="IPR009057">
    <property type="entry name" value="Homeodomain-like_sf"/>
</dbReference>
<feature type="DNA-binding region" description="Homeobox" evidence="4">
    <location>
        <begin position="206"/>
        <end position="233"/>
    </location>
</feature>
<gene>
    <name evidence="8 9" type="primary">ANHX</name>
</gene>
<evidence type="ECO:0000313" key="7">
    <source>
        <dbReference type="Proteomes" id="UP001652662"/>
    </source>
</evidence>
<dbReference type="InterPro" id="IPR001356">
    <property type="entry name" value="HD"/>
</dbReference>
<feature type="compositionally biased region" description="Polar residues" evidence="5">
    <location>
        <begin position="89"/>
        <end position="108"/>
    </location>
</feature>
<dbReference type="GeneID" id="103543635"/>
<feature type="region of interest" description="Disordered" evidence="5">
    <location>
        <begin position="1"/>
        <end position="30"/>
    </location>
</feature>
<accession>A0ABM4Q7Y4</accession>
<dbReference type="InterPro" id="IPR008422">
    <property type="entry name" value="KN_HD"/>
</dbReference>
<feature type="domain" description="Homeobox" evidence="6">
    <location>
        <begin position="204"/>
        <end position="232"/>
    </location>
</feature>
<dbReference type="RefSeq" id="XP_070485557.1">
    <property type="nucleotide sequence ID" value="XM_070629456.1"/>
</dbReference>
<dbReference type="SUPFAM" id="SSF46689">
    <property type="entry name" value="Homeodomain-like"/>
    <property type="match status" value="1"/>
</dbReference>
<dbReference type="PROSITE" id="PS50071">
    <property type="entry name" value="HOMEOBOX_2"/>
    <property type="match status" value="1"/>
</dbReference>
<evidence type="ECO:0000256" key="3">
    <source>
        <dbReference type="ARBA" id="ARBA00023242"/>
    </source>
</evidence>
<keyword evidence="1 4" id="KW-0238">DNA-binding</keyword>
<evidence type="ECO:0000256" key="1">
    <source>
        <dbReference type="ARBA" id="ARBA00023125"/>
    </source>
</evidence>
<name>A0ABM4Q7Y4_EQUPR</name>
<dbReference type="Pfam" id="PF05920">
    <property type="entry name" value="Homeobox_KN"/>
    <property type="match status" value="1"/>
</dbReference>
<dbReference type="Gene3D" id="1.10.10.60">
    <property type="entry name" value="Homeodomain-like"/>
    <property type="match status" value="1"/>
</dbReference>
<evidence type="ECO:0000256" key="4">
    <source>
        <dbReference type="PROSITE-ProRule" id="PRU00108"/>
    </source>
</evidence>
<evidence type="ECO:0000256" key="5">
    <source>
        <dbReference type="SAM" id="MobiDB-lite"/>
    </source>
</evidence>
<organism evidence="7 8">
    <name type="scientific">Equus przewalskii</name>
    <name type="common">Przewalski's horse</name>
    <name type="synonym">Equus caballus przewalskii</name>
    <dbReference type="NCBI Taxonomy" id="9798"/>
    <lineage>
        <taxon>Eukaryota</taxon>
        <taxon>Metazoa</taxon>
        <taxon>Chordata</taxon>
        <taxon>Craniata</taxon>
        <taxon>Vertebrata</taxon>
        <taxon>Euteleostomi</taxon>
        <taxon>Mammalia</taxon>
        <taxon>Eutheria</taxon>
        <taxon>Laurasiatheria</taxon>
        <taxon>Perissodactyla</taxon>
        <taxon>Equidae</taxon>
        <taxon>Equus</taxon>
    </lineage>
</organism>
<feature type="compositionally biased region" description="Basic and acidic residues" evidence="5">
    <location>
        <begin position="18"/>
        <end position="30"/>
    </location>
</feature>